<dbReference type="Pfam" id="PF01926">
    <property type="entry name" value="MMR_HSR1"/>
    <property type="match status" value="1"/>
</dbReference>
<dbReference type="InterPro" id="IPR027417">
    <property type="entry name" value="P-loop_NTPase"/>
</dbReference>
<comment type="subunit">
    <text evidence="5">Monomer. Associates with the 50S ribosomal subunit.</text>
</comment>
<comment type="function">
    <text evidence="5">GTPase that associates with the 50S ribosomal subunit and may have a role during protein synthesis or ribosome biogenesis.</text>
</comment>
<dbReference type="SUPFAM" id="SSF52540">
    <property type="entry name" value="P-loop containing nucleoside triphosphate hydrolases"/>
    <property type="match status" value="1"/>
</dbReference>
<evidence type="ECO:0000256" key="3">
    <source>
        <dbReference type="ARBA" id="ARBA00022842"/>
    </source>
</evidence>
<dbReference type="InterPro" id="IPR006073">
    <property type="entry name" value="GTP-bd"/>
</dbReference>
<dbReference type="InterPro" id="IPR016496">
    <property type="entry name" value="GTPase_HflX"/>
</dbReference>
<dbReference type="Pfam" id="PF16360">
    <property type="entry name" value="GTP-bdg_M"/>
    <property type="match status" value="1"/>
</dbReference>
<keyword evidence="5" id="KW-0963">Cytoplasm</keyword>
<accession>A0ABM9D6B6</accession>
<dbReference type="InterPro" id="IPR030394">
    <property type="entry name" value="G_HFLX_dom"/>
</dbReference>
<dbReference type="Proteomes" id="UP001295463">
    <property type="component" value="Chromosome"/>
</dbReference>
<proteinExistence type="inferred from homology"/>
<dbReference type="Gene3D" id="6.10.250.2860">
    <property type="match status" value="1"/>
</dbReference>
<keyword evidence="3" id="KW-0460">Magnesium</keyword>
<comment type="subcellular location">
    <subcellularLocation>
        <location evidence="5">Cytoplasm</location>
    </subcellularLocation>
    <text evidence="5">May associate with membranes.</text>
</comment>
<protein>
    <recommendedName>
        <fullName evidence="5">GTPase HflX</fullName>
    </recommendedName>
    <alternativeName>
        <fullName evidence="5">GTP-binding protein HflX</fullName>
    </alternativeName>
</protein>
<sequence length="536" mass="60032">MKPLERLYRRRVAPDECCSGELARLLVELSQSLRRQIGLLINRQGSVVMVLVGDEKGLLIPELPDYPLGRKRLRGLRLIHTHLKGEPLTEDDLTDLKLLRLDLIAALSAVPGSSVPLIHLAHLAPTPAGIALCPQQPFERLQGYGSDDIVDLERDLERALGAGTRADDGRERAILISVKAAGERREAEDSLDELAELARTANVEVLDRFIQLPRKLNPRTLMGEGKLQEVVIRALQRGATLLIFDQELTPAQVRAVSAMTELKVIDRSQLILDIFARRATSLDGKVQVELAQLKYLLPRLIGKGVQMSRLMGGIGGRGPGETKLEIDRRRIRDRITALERELENLSRGREQRRSRRVRAGVPIISIVGYTNAGKSTLLNALTKSEVFTENLLFATLDTSSRRLRLPRDREVIITDTVGFIRSLPDSLLGAFKATLEELRDADLLLHLVDASNPRFEDQIKQVRAILEELELSDKPELVVFNKTDRLEGLKKKDTIAFLRIAQARRRYNAISISAVERTSLAPLLEELKGRFWPDAD</sequence>
<reference evidence="8 9" key="1">
    <citation type="submission" date="2022-03" db="EMBL/GenBank/DDBJ databases">
        <authorList>
            <person name="Koch H."/>
        </authorList>
    </citation>
    <scope>NUCLEOTIDE SEQUENCE [LARGE SCALE GENOMIC DNA]</scope>
    <source>
        <strain evidence="8 9">G1</strain>
    </source>
</reference>
<gene>
    <name evidence="5" type="primary">hflX</name>
    <name evidence="8" type="ORF">GEAMG1_0689</name>
</gene>
<dbReference type="EMBL" id="OW150024">
    <property type="protein sequence ID" value="CAH2030501.1"/>
    <property type="molecule type" value="Genomic_DNA"/>
</dbReference>
<evidence type="ECO:0000313" key="8">
    <source>
        <dbReference type="EMBL" id="CAH2030501.1"/>
    </source>
</evidence>
<dbReference type="Pfam" id="PF13167">
    <property type="entry name" value="GTP-bdg_N"/>
    <property type="match status" value="1"/>
</dbReference>
<dbReference type="PANTHER" id="PTHR10229:SF0">
    <property type="entry name" value="GTP-BINDING PROTEIN 6-RELATED"/>
    <property type="match status" value="1"/>
</dbReference>
<keyword evidence="9" id="KW-1185">Reference proteome</keyword>
<dbReference type="PROSITE" id="PS51705">
    <property type="entry name" value="G_HFLX"/>
    <property type="match status" value="1"/>
</dbReference>
<comment type="similarity">
    <text evidence="5">Belongs to the TRAFAC class OBG-HflX-like GTPase superfamily. HflX GTPase family.</text>
</comment>
<keyword evidence="6" id="KW-0175">Coiled coil</keyword>
<keyword evidence="2 5" id="KW-0547">Nucleotide-binding</keyword>
<evidence type="ECO:0000259" key="7">
    <source>
        <dbReference type="PROSITE" id="PS51705"/>
    </source>
</evidence>
<dbReference type="PANTHER" id="PTHR10229">
    <property type="entry name" value="GTP-BINDING PROTEIN HFLX"/>
    <property type="match status" value="1"/>
</dbReference>
<dbReference type="CDD" id="cd01878">
    <property type="entry name" value="HflX"/>
    <property type="match status" value="1"/>
</dbReference>
<dbReference type="PRINTS" id="PR00326">
    <property type="entry name" value="GTP1OBG"/>
</dbReference>
<dbReference type="Gene3D" id="3.40.50.300">
    <property type="entry name" value="P-loop containing nucleotide triphosphate hydrolases"/>
    <property type="match status" value="1"/>
</dbReference>
<feature type="domain" description="Hflx-type G" evidence="7">
    <location>
        <begin position="362"/>
        <end position="535"/>
    </location>
</feature>
<evidence type="ECO:0000256" key="2">
    <source>
        <dbReference type="ARBA" id="ARBA00022741"/>
    </source>
</evidence>
<dbReference type="NCBIfam" id="TIGR03156">
    <property type="entry name" value="GTP_HflX"/>
    <property type="match status" value="1"/>
</dbReference>
<dbReference type="HAMAP" id="MF_00900">
    <property type="entry name" value="GTPase_HflX"/>
    <property type="match status" value="1"/>
</dbReference>
<name>A0ABM9D6B6_9BACT</name>
<evidence type="ECO:0000256" key="5">
    <source>
        <dbReference type="HAMAP-Rule" id="MF_00900"/>
    </source>
</evidence>
<dbReference type="InterPro" id="IPR032305">
    <property type="entry name" value="GTP-bd_M"/>
</dbReference>
<dbReference type="InterPro" id="IPR025121">
    <property type="entry name" value="GTPase_HflX_N"/>
</dbReference>
<organism evidence="8 9">
    <name type="scientific">Trichlorobacter ammonificans</name>
    <dbReference type="NCBI Taxonomy" id="2916410"/>
    <lineage>
        <taxon>Bacteria</taxon>
        <taxon>Pseudomonadati</taxon>
        <taxon>Thermodesulfobacteriota</taxon>
        <taxon>Desulfuromonadia</taxon>
        <taxon>Geobacterales</taxon>
        <taxon>Geobacteraceae</taxon>
        <taxon>Trichlorobacter</taxon>
    </lineage>
</organism>
<dbReference type="InterPro" id="IPR042108">
    <property type="entry name" value="GTPase_HflX_N_sf"/>
</dbReference>
<dbReference type="Gene3D" id="3.40.50.11060">
    <property type="entry name" value="GTPase HflX, N-terminal domain"/>
    <property type="match status" value="1"/>
</dbReference>
<evidence type="ECO:0000256" key="1">
    <source>
        <dbReference type="ARBA" id="ARBA00022723"/>
    </source>
</evidence>
<evidence type="ECO:0000313" key="9">
    <source>
        <dbReference type="Proteomes" id="UP001295463"/>
    </source>
</evidence>
<evidence type="ECO:0000256" key="4">
    <source>
        <dbReference type="ARBA" id="ARBA00023134"/>
    </source>
</evidence>
<feature type="coiled-coil region" evidence="6">
    <location>
        <begin position="321"/>
        <end position="355"/>
    </location>
</feature>
<keyword evidence="4 5" id="KW-0342">GTP-binding</keyword>
<keyword evidence="1" id="KW-0479">Metal-binding</keyword>
<evidence type="ECO:0000256" key="6">
    <source>
        <dbReference type="SAM" id="Coils"/>
    </source>
</evidence>